<dbReference type="RefSeq" id="WP_188625127.1">
    <property type="nucleotide sequence ID" value="NZ_BMIL01000001.1"/>
</dbReference>
<organism evidence="4 5">
    <name type="scientific">Pedobacter quisquiliarum</name>
    <dbReference type="NCBI Taxonomy" id="1834438"/>
    <lineage>
        <taxon>Bacteria</taxon>
        <taxon>Pseudomonadati</taxon>
        <taxon>Bacteroidota</taxon>
        <taxon>Sphingobacteriia</taxon>
        <taxon>Sphingobacteriales</taxon>
        <taxon>Sphingobacteriaceae</taxon>
        <taxon>Pedobacter</taxon>
    </lineage>
</organism>
<dbReference type="Gene3D" id="3.40.50.1820">
    <property type="entry name" value="alpha/beta hydrolase"/>
    <property type="match status" value="1"/>
</dbReference>
<comment type="similarity">
    <text evidence="1">Belongs to the AB hydrolase superfamily. AB hydrolase 2 family.</text>
</comment>
<feature type="domain" description="Phospholipase/carboxylesterase/thioesterase" evidence="3">
    <location>
        <begin position="16"/>
        <end position="203"/>
    </location>
</feature>
<dbReference type="PANTHER" id="PTHR10655:SF17">
    <property type="entry name" value="LYSOPHOSPHOLIPASE-LIKE PROTEIN 1"/>
    <property type="match status" value="1"/>
</dbReference>
<reference evidence="4" key="2">
    <citation type="submission" date="2020-09" db="EMBL/GenBank/DDBJ databases">
        <authorList>
            <person name="Sun Q."/>
            <person name="Zhou Y."/>
        </authorList>
    </citation>
    <scope>NUCLEOTIDE SEQUENCE</scope>
    <source>
        <strain evidence="4">CGMCC 1.15343</strain>
    </source>
</reference>
<name>A0A916TZV1_9SPHI</name>
<evidence type="ECO:0000256" key="1">
    <source>
        <dbReference type="ARBA" id="ARBA00006499"/>
    </source>
</evidence>
<dbReference type="InterPro" id="IPR029058">
    <property type="entry name" value="AB_hydrolase_fold"/>
</dbReference>
<reference evidence="4" key="1">
    <citation type="journal article" date="2014" name="Int. J. Syst. Evol. Microbiol.">
        <title>Complete genome sequence of Corynebacterium casei LMG S-19264T (=DSM 44701T), isolated from a smear-ripened cheese.</title>
        <authorList>
            <consortium name="US DOE Joint Genome Institute (JGI-PGF)"/>
            <person name="Walter F."/>
            <person name="Albersmeier A."/>
            <person name="Kalinowski J."/>
            <person name="Ruckert C."/>
        </authorList>
    </citation>
    <scope>NUCLEOTIDE SEQUENCE</scope>
    <source>
        <strain evidence="4">CGMCC 1.15343</strain>
    </source>
</reference>
<evidence type="ECO:0000313" key="4">
    <source>
        <dbReference type="EMBL" id="GGC53487.1"/>
    </source>
</evidence>
<comment type="caution">
    <text evidence="4">The sequence shown here is derived from an EMBL/GenBank/DDBJ whole genome shotgun (WGS) entry which is preliminary data.</text>
</comment>
<dbReference type="GO" id="GO:0008474">
    <property type="term" value="F:palmitoyl-(protein) hydrolase activity"/>
    <property type="evidence" value="ECO:0007669"/>
    <property type="project" value="TreeGrafter"/>
</dbReference>
<evidence type="ECO:0000259" key="3">
    <source>
        <dbReference type="Pfam" id="PF02230"/>
    </source>
</evidence>
<dbReference type="SUPFAM" id="SSF53474">
    <property type="entry name" value="alpha/beta-Hydrolases"/>
    <property type="match status" value="1"/>
</dbReference>
<dbReference type="InterPro" id="IPR003140">
    <property type="entry name" value="PLipase/COase/thioEstase"/>
</dbReference>
<gene>
    <name evidence="4" type="ORF">GCM10011387_03790</name>
</gene>
<sequence>MEIENNYIAAGTPLNGAAQALIMIHGRGASAASILPLAAYLSLPEHTALLALQAPHHTWYPNSFIAPVETNQPALDEALAMVDSLVSQVVEAGIPKANIYFLGFSQGACLTLEYVSRNATRYAGVVAFTGGLIGAELLETQYEGDFKETPILISTSNPDHHVPLRRVKDSGCQLERMHAKITVVAHPGKPHNITDEEIALANKLIFTPKVALEQS</sequence>
<dbReference type="InterPro" id="IPR050565">
    <property type="entry name" value="LYPA1-2/EST-like"/>
</dbReference>
<dbReference type="AlphaFoldDB" id="A0A916TZV1"/>
<keyword evidence="2" id="KW-0378">Hydrolase</keyword>
<accession>A0A916TZV1</accession>
<proteinExistence type="inferred from homology"/>
<dbReference type="GO" id="GO:0052689">
    <property type="term" value="F:carboxylic ester hydrolase activity"/>
    <property type="evidence" value="ECO:0007669"/>
    <property type="project" value="TreeGrafter"/>
</dbReference>
<keyword evidence="5" id="KW-1185">Reference proteome</keyword>
<dbReference type="Pfam" id="PF02230">
    <property type="entry name" value="Abhydrolase_2"/>
    <property type="match status" value="1"/>
</dbReference>
<evidence type="ECO:0000256" key="2">
    <source>
        <dbReference type="ARBA" id="ARBA00022801"/>
    </source>
</evidence>
<protein>
    <submittedName>
        <fullName evidence="4">Phospholipase/carboxylesterase</fullName>
    </submittedName>
</protein>
<dbReference type="EMBL" id="BMIL01000001">
    <property type="protein sequence ID" value="GGC53487.1"/>
    <property type="molecule type" value="Genomic_DNA"/>
</dbReference>
<dbReference type="PANTHER" id="PTHR10655">
    <property type="entry name" value="LYSOPHOSPHOLIPASE-RELATED"/>
    <property type="match status" value="1"/>
</dbReference>
<dbReference type="GO" id="GO:0005737">
    <property type="term" value="C:cytoplasm"/>
    <property type="evidence" value="ECO:0007669"/>
    <property type="project" value="TreeGrafter"/>
</dbReference>
<evidence type="ECO:0000313" key="5">
    <source>
        <dbReference type="Proteomes" id="UP000651668"/>
    </source>
</evidence>
<dbReference type="Proteomes" id="UP000651668">
    <property type="component" value="Unassembled WGS sequence"/>
</dbReference>